<reference evidence="1 2" key="1">
    <citation type="journal article" date="2021" name="Commun. Biol.">
        <title>Genomic insights into the host specific adaptation of the Pneumocystis genus.</title>
        <authorList>
            <person name="Cisse O.H."/>
            <person name="Ma L."/>
            <person name="Dekker J.P."/>
            <person name="Khil P.P."/>
            <person name="Youn J.-H."/>
            <person name="Brenchley J.M."/>
            <person name="Blair R."/>
            <person name="Pahar B."/>
            <person name="Chabe M."/>
            <person name="Van Rompay K.K.A."/>
            <person name="Keesler R."/>
            <person name="Sukura A."/>
            <person name="Hirsch V."/>
            <person name="Kutty G."/>
            <person name="Liu Y."/>
            <person name="Peng L."/>
            <person name="Chen J."/>
            <person name="Song J."/>
            <person name="Weissenbacher-Lang C."/>
            <person name="Xu J."/>
            <person name="Upham N.S."/>
            <person name="Stajich J.E."/>
            <person name="Cuomo C.A."/>
            <person name="Cushion M.T."/>
            <person name="Kovacs J.A."/>
        </authorList>
    </citation>
    <scope>NUCLEOTIDE SEQUENCE [LARGE SCALE GENOMIC DNA]</scope>
    <source>
        <strain evidence="1 2">RABM</strain>
    </source>
</reference>
<name>A0ACB7CDJ5_9ASCO</name>
<evidence type="ECO:0000313" key="1">
    <source>
        <dbReference type="EMBL" id="KAG4305837.1"/>
    </source>
</evidence>
<protein>
    <submittedName>
        <fullName evidence="1">Uncharacterized protein</fullName>
    </submittedName>
</protein>
<keyword evidence="2" id="KW-1185">Reference proteome</keyword>
<organism evidence="1 2">
    <name type="scientific">Pneumocystis oryctolagi</name>
    <dbReference type="NCBI Taxonomy" id="42067"/>
    <lineage>
        <taxon>Eukaryota</taxon>
        <taxon>Fungi</taxon>
        <taxon>Dikarya</taxon>
        <taxon>Ascomycota</taxon>
        <taxon>Taphrinomycotina</taxon>
        <taxon>Pneumocystomycetes</taxon>
        <taxon>Pneumocystaceae</taxon>
        <taxon>Pneumocystis</taxon>
    </lineage>
</organism>
<accession>A0ACB7CDJ5</accession>
<dbReference type="EMBL" id="JABTEG010000002">
    <property type="protein sequence ID" value="KAG4305837.1"/>
    <property type="molecule type" value="Genomic_DNA"/>
</dbReference>
<gene>
    <name evidence="1" type="ORF">PORY_000747</name>
</gene>
<sequence length="432" mass="49145">MLPFMTDISFKRILSIQSSVSWGYCGNKSATFPLQLLGYDVSTINTVQFSNHTGYGHWRGQSLTYQHLMDLYKGLKENDFIREYQFLLTGYVPGKEGVESILHISKDLKEVNPSIGWLLDPVLGDQGRFYVSEEVIPVYKQLIPMCDLITPNQFESRLFIYRGNGFLIQNRVLSGEKITSFDTLLYCLEVLHKKYNLKHIVISSVQFSSNNKELHVIASSCKSDYTPRAVKITVPYYDYVLVGIGDLFSALLLGQFGSHIKSTVPDEIDATLMPLSHALELVVASVQAVIRNTVKSILNNPVYQKEQLSTAQMFKLSELCIIQSQDELKNPTVEYKACRLSTAFDAFMLELEYLNASPSLPFSFPDSQLVLENGSGEDLTNKDFWLKKAEELVNLEKQIDEYRENKTLENIGETLTKLQDEINQTLQIYFPI</sequence>
<dbReference type="Proteomes" id="UP000768646">
    <property type="component" value="Unassembled WGS sequence"/>
</dbReference>
<evidence type="ECO:0000313" key="2">
    <source>
        <dbReference type="Proteomes" id="UP000768646"/>
    </source>
</evidence>
<proteinExistence type="predicted"/>
<comment type="caution">
    <text evidence="1">The sequence shown here is derived from an EMBL/GenBank/DDBJ whole genome shotgun (WGS) entry which is preliminary data.</text>
</comment>